<dbReference type="PANTHER" id="PTHR43849">
    <property type="entry name" value="BLL3936 PROTEIN"/>
    <property type="match status" value="1"/>
</dbReference>
<keyword evidence="1" id="KW-0997">Cell inner membrane</keyword>
<sequence length="678" mass="72815">MNTPWLKWAAFAFALFHIYVNVFATIPELWFSAIHFGGFVALCALTANETGINGRKPDLWVQVLNIVLALAGVAVTAYLILFEDALYAREAEFVLSDYVFTAMAVLLAIEFTRRTTGWFMPVLIIIAMSYILFLGRYIPGVFQFPGLSLETVLYRSYFSQEGMFGLTANISASFVFMFILFGSFLLRSGAGDFIVSLARCLAGRFTGGAGFVAVVGSGLMGSVSGSAVANTVSTGVITIPMMKRSGFNSQFSAGVVAASSTGGALMPPIMGAGAFVMSSYTQIPYLQIISLSVLPALLYYLTVMFFVRIEAKRLGLHADTIEQRESVLSVLKQGWHFLIPLGVLVALLVMGYTPIRAAAVAILAVILASWVSATPMKWDDIFEATVDGVKTMTATALLLVAVGLIINVVTTTGVGNAFSLMIVDWAGGNLLIALALVAIASLVLGMGLPVTASYIVLATLSAPILFDLIAQDQMLAALRSPNLPSSVTTTIDLFGGNPLVALREMPLEMRQILRQELLSPELLTGMLLSAHLIIFWLSQDSNVTPPVCLAAFAAAGIAGTKPMATGLTSWKVAKGLYLIPVLFAYSPLISGTWPERLTTFGWSCLGLYAAAGLLQWRLDRPLNPLSAAMLAVSALLLMWAPFAIYYHLVGFVLLAAVIIWQRVESGKESGKLPDTTHQ</sequence>
<accession>A0A916VK27</accession>
<evidence type="ECO:0000313" key="5">
    <source>
        <dbReference type="Proteomes" id="UP000627715"/>
    </source>
</evidence>
<keyword evidence="1" id="KW-0813">Transport</keyword>
<evidence type="ECO:0000259" key="3">
    <source>
        <dbReference type="Pfam" id="PF06808"/>
    </source>
</evidence>
<feature type="transmembrane region" description="Helical" evidence="2">
    <location>
        <begin position="59"/>
        <end position="81"/>
    </location>
</feature>
<keyword evidence="2" id="KW-0812">Transmembrane</keyword>
<dbReference type="InterPro" id="IPR010656">
    <property type="entry name" value="DctM"/>
</dbReference>
<feature type="transmembrane region" description="Helical" evidence="2">
    <location>
        <begin position="29"/>
        <end position="47"/>
    </location>
</feature>
<feature type="domain" description="TRAP C4-dicarboxylate transport system permease DctM subunit" evidence="3">
    <location>
        <begin position="104"/>
        <end position="587"/>
    </location>
</feature>
<dbReference type="Pfam" id="PF06808">
    <property type="entry name" value="DctM"/>
    <property type="match status" value="1"/>
</dbReference>
<feature type="transmembrane region" description="Helical" evidence="2">
    <location>
        <begin position="576"/>
        <end position="593"/>
    </location>
</feature>
<gene>
    <name evidence="4" type="ORF">GCM10011403_26580</name>
</gene>
<dbReference type="AlphaFoldDB" id="A0A916VK27"/>
<feature type="transmembrane region" description="Helical" evidence="2">
    <location>
        <begin position="5"/>
        <end position="23"/>
    </location>
</feature>
<evidence type="ECO:0000256" key="1">
    <source>
        <dbReference type="RuleBase" id="RU369079"/>
    </source>
</evidence>
<comment type="subcellular location">
    <subcellularLocation>
        <location evidence="1">Cell inner membrane</location>
        <topology evidence="1">Multi-pass membrane protein</topology>
    </subcellularLocation>
</comment>
<feature type="transmembrane region" description="Helical" evidence="2">
    <location>
        <begin position="283"/>
        <end position="307"/>
    </location>
</feature>
<feature type="transmembrane region" description="Helical" evidence="2">
    <location>
        <begin position="599"/>
        <end position="618"/>
    </location>
</feature>
<keyword evidence="5" id="KW-1185">Reference proteome</keyword>
<protein>
    <submittedName>
        <fullName evidence="4">C4-dicarboxylate ABC transporter permease</fullName>
    </submittedName>
</protein>
<feature type="transmembrane region" description="Helical" evidence="2">
    <location>
        <begin position="93"/>
        <end position="111"/>
    </location>
</feature>
<keyword evidence="2" id="KW-1133">Transmembrane helix</keyword>
<dbReference type="OrthoDB" id="9759894at2"/>
<comment type="function">
    <text evidence="1">Part of the tripartite ATP-independent periplasmic (TRAP) transport system.</text>
</comment>
<feature type="transmembrane region" description="Helical" evidence="2">
    <location>
        <begin position="391"/>
        <end position="410"/>
    </location>
</feature>
<proteinExistence type="predicted"/>
<feature type="transmembrane region" description="Helical" evidence="2">
    <location>
        <begin position="251"/>
        <end position="277"/>
    </location>
</feature>
<organism evidence="4 5">
    <name type="scientific">Pseudohongiella nitratireducens</name>
    <dbReference type="NCBI Taxonomy" id="1768907"/>
    <lineage>
        <taxon>Bacteria</taxon>
        <taxon>Pseudomonadati</taxon>
        <taxon>Pseudomonadota</taxon>
        <taxon>Gammaproteobacteria</taxon>
        <taxon>Pseudomonadales</taxon>
        <taxon>Pseudohongiellaceae</taxon>
        <taxon>Pseudohongiella</taxon>
    </lineage>
</organism>
<evidence type="ECO:0000313" key="4">
    <source>
        <dbReference type="EMBL" id="GFZ81815.1"/>
    </source>
</evidence>
<dbReference type="Proteomes" id="UP000627715">
    <property type="component" value="Unassembled WGS sequence"/>
</dbReference>
<feature type="transmembrane region" description="Helical" evidence="2">
    <location>
        <begin position="118"/>
        <end position="138"/>
    </location>
</feature>
<evidence type="ECO:0000256" key="2">
    <source>
        <dbReference type="SAM" id="Phobius"/>
    </source>
</evidence>
<reference evidence="4" key="1">
    <citation type="journal article" date="2014" name="Int. J. Syst. Evol. Microbiol.">
        <title>Complete genome sequence of Corynebacterium casei LMG S-19264T (=DSM 44701T), isolated from a smear-ripened cheese.</title>
        <authorList>
            <consortium name="US DOE Joint Genome Institute (JGI-PGF)"/>
            <person name="Walter F."/>
            <person name="Albersmeier A."/>
            <person name="Kalinowski J."/>
            <person name="Ruckert C."/>
        </authorList>
    </citation>
    <scope>NUCLEOTIDE SEQUENCE</scope>
    <source>
        <strain evidence="4">CGMCC 1.15425</strain>
    </source>
</reference>
<dbReference type="GO" id="GO:0022857">
    <property type="term" value="F:transmembrane transporter activity"/>
    <property type="evidence" value="ECO:0007669"/>
    <property type="project" value="UniProtKB-UniRule"/>
</dbReference>
<dbReference type="EMBL" id="BMIY01000012">
    <property type="protein sequence ID" value="GFZ81815.1"/>
    <property type="molecule type" value="Genomic_DNA"/>
</dbReference>
<name>A0A916VK27_9GAMM</name>
<feature type="transmembrane region" description="Helical" evidence="2">
    <location>
        <begin position="338"/>
        <end position="371"/>
    </location>
</feature>
<feature type="transmembrane region" description="Helical" evidence="2">
    <location>
        <begin position="517"/>
        <end position="537"/>
    </location>
</feature>
<dbReference type="NCBIfam" id="TIGR02123">
    <property type="entry name" value="TRAP_fused"/>
    <property type="match status" value="1"/>
</dbReference>
<feature type="transmembrane region" description="Helical" evidence="2">
    <location>
        <begin position="630"/>
        <end position="660"/>
    </location>
</feature>
<feature type="transmembrane region" description="Helical" evidence="2">
    <location>
        <begin position="422"/>
        <end position="446"/>
    </location>
</feature>
<feature type="transmembrane region" description="Helical" evidence="2">
    <location>
        <begin position="219"/>
        <end position="239"/>
    </location>
</feature>
<reference evidence="4" key="2">
    <citation type="submission" date="2020-09" db="EMBL/GenBank/DDBJ databases">
        <authorList>
            <person name="Sun Q."/>
            <person name="Zhou Y."/>
        </authorList>
    </citation>
    <scope>NUCLEOTIDE SEQUENCE</scope>
    <source>
        <strain evidence="4">CGMCC 1.15425</strain>
    </source>
</reference>
<feature type="transmembrane region" description="Helical" evidence="2">
    <location>
        <begin position="163"/>
        <end position="186"/>
    </location>
</feature>
<dbReference type="GO" id="GO:0005886">
    <property type="term" value="C:plasma membrane"/>
    <property type="evidence" value="ECO:0007669"/>
    <property type="project" value="UniProtKB-SubCell"/>
</dbReference>
<dbReference type="PANTHER" id="PTHR43849:SF2">
    <property type="entry name" value="BLL3936 PROTEIN"/>
    <property type="match status" value="1"/>
</dbReference>
<feature type="transmembrane region" description="Helical" evidence="2">
    <location>
        <begin position="193"/>
        <end position="213"/>
    </location>
</feature>
<dbReference type="RefSeq" id="WP_068810265.1">
    <property type="nucleotide sequence ID" value="NZ_BMIY01000012.1"/>
</dbReference>
<dbReference type="InterPro" id="IPR011853">
    <property type="entry name" value="TRAP_DctM-Dct_fused"/>
</dbReference>
<comment type="caution">
    <text evidence="4">The sequence shown here is derived from an EMBL/GenBank/DDBJ whole genome shotgun (WGS) entry which is preliminary data.</text>
</comment>
<keyword evidence="2" id="KW-0472">Membrane</keyword>
<keyword evidence="1" id="KW-1003">Cell membrane</keyword>